<evidence type="ECO:0000313" key="12">
    <source>
        <dbReference type="WBParaSite" id="maker-uti_cns_0008035-snap-gene-0.8-mRNA-1"/>
    </source>
</evidence>
<sequence>MPYLQGVAVAASVTTLSVIAFDRYLAICRPLKRHLSKKQTIGFIITIWAYVLLLLSPWFITYDLHSSREANATHLSCRSTMTPLYNRIYQLGIIFCLLYAGPLLFIVVCYTLVAHKLSRRTGNQDEFLRKSSTAQDKKQMSRLIKMLVTVVLIFALFNAPAAGTQHRTQQQQQHSTCY</sequence>
<dbReference type="GO" id="GO:0005886">
    <property type="term" value="C:plasma membrane"/>
    <property type="evidence" value="ECO:0007669"/>
    <property type="project" value="TreeGrafter"/>
</dbReference>
<dbReference type="WBParaSite" id="maker-uti_cns_0008035-snap-gene-0.8-mRNA-1">
    <property type="protein sequence ID" value="maker-uti_cns_0008035-snap-gene-0.8-mRNA-1"/>
    <property type="gene ID" value="maker-uti_cns_0008035-snap-gene-0.8"/>
</dbReference>
<dbReference type="PRINTS" id="PR00237">
    <property type="entry name" value="GPCRRHODOPSN"/>
</dbReference>
<keyword evidence="7 8" id="KW-0807">Transducer</keyword>
<comment type="subcellular location">
    <subcellularLocation>
        <location evidence="1">Membrane</location>
        <topology evidence="1">Multi-pass membrane protein</topology>
    </subcellularLocation>
</comment>
<dbReference type="Proteomes" id="UP000095280">
    <property type="component" value="Unplaced"/>
</dbReference>
<dbReference type="PROSITE" id="PS50262">
    <property type="entry name" value="G_PROTEIN_RECEP_F1_2"/>
    <property type="match status" value="1"/>
</dbReference>
<proteinExistence type="inferred from homology"/>
<dbReference type="SUPFAM" id="SSF81321">
    <property type="entry name" value="Family A G protein-coupled receptor-like"/>
    <property type="match status" value="1"/>
</dbReference>
<keyword evidence="5 9" id="KW-0472">Membrane</keyword>
<evidence type="ECO:0000259" key="10">
    <source>
        <dbReference type="PROSITE" id="PS50262"/>
    </source>
</evidence>
<reference evidence="12" key="1">
    <citation type="submission" date="2016-11" db="UniProtKB">
        <authorList>
            <consortium name="WormBaseParasite"/>
        </authorList>
    </citation>
    <scope>IDENTIFICATION</scope>
</reference>
<feature type="transmembrane region" description="Helical" evidence="9">
    <location>
        <begin position="143"/>
        <end position="163"/>
    </location>
</feature>
<dbReference type="Pfam" id="PF00001">
    <property type="entry name" value="7tm_1"/>
    <property type="match status" value="1"/>
</dbReference>
<organism evidence="11 12">
    <name type="scientific">Macrostomum lignano</name>
    <dbReference type="NCBI Taxonomy" id="282301"/>
    <lineage>
        <taxon>Eukaryota</taxon>
        <taxon>Metazoa</taxon>
        <taxon>Spiralia</taxon>
        <taxon>Lophotrochozoa</taxon>
        <taxon>Platyhelminthes</taxon>
        <taxon>Rhabditophora</taxon>
        <taxon>Macrostomorpha</taxon>
        <taxon>Macrostomida</taxon>
        <taxon>Macrostomidae</taxon>
        <taxon>Macrostomum</taxon>
    </lineage>
</organism>
<feature type="transmembrane region" description="Helical" evidence="9">
    <location>
        <begin position="40"/>
        <end position="60"/>
    </location>
</feature>
<evidence type="ECO:0000256" key="6">
    <source>
        <dbReference type="ARBA" id="ARBA00023170"/>
    </source>
</evidence>
<protein>
    <submittedName>
        <fullName evidence="12">G_PROTEIN_RECEP_F1_2 domain-containing protein</fullName>
    </submittedName>
</protein>
<dbReference type="AlphaFoldDB" id="A0A1I8HTJ2"/>
<evidence type="ECO:0000256" key="7">
    <source>
        <dbReference type="ARBA" id="ARBA00023224"/>
    </source>
</evidence>
<evidence type="ECO:0000256" key="2">
    <source>
        <dbReference type="ARBA" id="ARBA00022692"/>
    </source>
</evidence>
<name>A0A1I8HTJ2_9PLAT</name>
<dbReference type="GO" id="GO:0004930">
    <property type="term" value="F:G protein-coupled receptor activity"/>
    <property type="evidence" value="ECO:0007669"/>
    <property type="project" value="UniProtKB-KW"/>
</dbReference>
<keyword evidence="6 8" id="KW-0675">Receptor</keyword>
<accession>A0A1I8HTJ2</accession>
<feature type="transmembrane region" description="Helical" evidence="9">
    <location>
        <begin position="6"/>
        <end position="28"/>
    </location>
</feature>
<keyword evidence="11" id="KW-1185">Reference proteome</keyword>
<comment type="similarity">
    <text evidence="8">Belongs to the G-protein coupled receptor 1 family.</text>
</comment>
<dbReference type="PROSITE" id="PS00237">
    <property type="entry name" value="G_PROTEIN_RECEP_F1_1"/>
    <property type="match status" value="1"/>
</dbReference>
<keyword evidence="4 8" id="KW-0297">G-protein coupled receptor</keyword>
<evidence type="ECO:0000256" key="4">
    <source>
        <dbReference type="ARBA" id="ARBA00023040"/>
    </source>
</evidence>
<keyword evidence="2 8" id="KW-0812">Transmembrane</keyword>
<evidence type="ECO:0000313" key="11">
    <source>
        <dbReference type="Proteomes" id="UP000095280"/>
    </source>
</evidence>
<dbReference type="InterPro" id="IPR000276">
    <property type="entry name" value="GPCR_Rhodpsn"/>
</dbReference>
<dbReference type="InterPro" id="IPR017452">
    <property type="entry name" value="GPCR_Rhodpsn_7TM"/>
</dbReference>
<evidence type="ECO:0000256" key="3">
    <source>
        <dbReference type="ARBA" id="ARBA00022989"/>
    </source>
</evidence>
<feature type="domain" description="G-protein coupled receptors family 1 profile" evidence="10">
    <location>
        <begin position="1"/>
        <end position="160"/>
    </location>
</feature>
<evidence type="ECO:0000256" key="8">
    <source>
        <dbReference type="RuleBase" id="RU000688"/>
    </source>
</evidence>
<feature type="transmembrane region" description="Helical" evidence="9">
    <location>
        <begin position="88"/>
        <end position="113"/>
    </location>
</feature>
<keyword evidence="3 9" id="KW-1133">Transmembrane helix</keyword>
<evidence type="ECO:0000256" key="1">
    <source>
        <dbReference type="ARBA" id="ARBA00004141"/>
    </source>
</evidence>
<dbReference type="PANTHER" id="PTHR45695">
    <property type="entry name" value="LEUCOKININ RECEPTOR-RELATED"/>
    <property type="match status" value="1"/>
</dbReference>
<dbReference type="Gene3D" id="1.20.1070.10">
    <property type="entry name" value="Rhodopsin 7-helix transmembrane proteins"/>
    <property type="match status" value="1"/>
</dbReference>
<evidence type="ECO:0000256" key="5">
    <source>
        <dbReference type="ARBA" id="ARBA00023136"/>
    </source>
</evidence>
<evidence type="ECO:0000256" key="9">
    <source>
        <dbReference type="SAM" id="Phobius"/>
    </source>
</evidence>
<dbReference type="PANTHER" id="PTHR45695:SF15">
    <property type="entry name" value="OPSIN RH2"/>
    <property type="match status" value="1"/>
</dbReference>